<proteinExistence type="predicted"/>
<evidence type="ECO:0000313" key="1">
    <source>
        <dbReference type="Proteomes" id="UP000095286"/>
    </source>
</evidence>
<sequence>MDLEKLRNTRSSRKDNRKDAKNIKKLAKTAHYQKRKLADVIQEKFESEAPASKKKKRNRRSKAKKATQTSEIEKRHQQLTRDPQSELDTDEELTPEEEEERLEALKKCQNREDEEIAYYGKLLGLNKRKGKKAEMLGGDDCLDYLLEIFNEGNRDKVKATEEKEAELMLKEKNSDDNDQDDDDLLDDIMVVDKENDEDLLDEENDWLDEEMEENLLDEELEDEELEGEELEGEELEDEELEDEELEGEELEDEELEDEELEDEELENDNYAVTKVAKRELSNKNEICLMSEDDEVNESDFDEPFSDFGDEKEDLPAEDIYGREIDTKTGKVLDKESRLRQKIAQLDENAEPSSKEDQIKLEKTIRAVMNRLSEASLGNAIKTIHESWESHSHNEVKKLIYELLMKAIDVDFKLGDKMLLEYAALFCVIHGVVSSEVTFYIVEHLICDFVARAQESTLSVKKLQNLGCFVANLYNFKLLKTSFVLNLIELISPKLDMDKLELLKAIYRTIGNSLKKRDAVVFEEHLAKIKQNLPLLAELGEDNFKYKFLVEEFSELKVVNLNKLTASFDETQMLHMIKVIQGLVKKSTNKEGELGMTVSDLLNASTHGRWWTVGSAWKPSEDSGLNIASTSKKDSTFDPSLLALAKKAKMNMEHRKNIFCTIMGAIDELDVFQKLMKLGLKEVHERDIIHVAVVCCGLERTYNPFYSNLIAQFCSFNNRFKLTTQYALWDRIKALQTLKKNKLTNFSYLVADLLKKEAVQLGVLKIMDLASLSKNASSCLKMILDRLFESTSESKLREIFDKVVSTEKLQTFSQGLQLFIELNFEGNEEEKSLDKVSKLLNLFRENYAI</sequence>
<dbReference type="WBParaSite" id="RSKR_0000050700.1">
    <property type="protein sequence ID" value="RSKR_0000050700.1"/>
    <property type="gene ID" value="RSKR_0000050700"/>
</dbReference>
<accession>A0AC35TGZ4</accession>
<dbReference type="Proteomes" id="UP000095286">
    <property type="component" value="Unplaced"/>
</dbReference>
<reference evidence="2" key="1">
    <citation type="submission" date="2016-11" db="UniProtKB">
        <authorList>
            <consortium name="WormBaseParasite"/>
        </authorList>
    </citation>
    <scope>IDENTIFICATION</scope>
    <source>
        <strain evidence="2">KR3021</strain>
    </source>
</reference>
<name>A0AC35TGZ4_9BILA</name>
<organism evidence="1 2">
    <name type="scientific">Rhabditophanes sp. KR3021</name>
    <dbReference type="NCBI Taxonomy" id="114890"/>
    <lineage>
        <taxon>Eukaryota</taxon>
        <taxon>Metazoa</taxon>
        <taxon>Ecdysozoa</taxon>
        <taxon>Nematoda</taxon>
        <taxon>Chromadorea</taxon>
        <taxon>Rhabditida</taxon>
        <taxon>Tylenchina</taxon>
        <taxon>Panagrolaimomorpha</taxon>
        <taxon>Strongyloidoidea</taxon>
        <taxon>Alloionematidae</taxon>
        <taxon>Rhabditophanes</taxon>
    </lineage>
</organism>
<protein>
    <submittedName>
        <fullName evidence="2">MI domain-containing protein</fullName>
    </submittedName>
</protein>
<evidence type="ECO:0000313" key="2">
    <source>
        <dbReference type="WBParaSite" id="RSKR_0000050700.1"/>
    </source>
</evidence>